<dbReference type="OrthoDB" id="9814523at2"/>
<evidence type="ECO:0000256" key="2">
    <source>
        <dbReference type="ARBA" id="ARBA00006434"/>
    </source>
</evidence>
<dbReference type="InterPro" id="IPR038377">
    <property type="entry name" value="Na/Glc_symporter_sf"/>
</dbReference>
<dbReference type="InterPro" id="IPR001734">
    <property type="entry name" value="Na/solute_symporter"/>
</dbReference>
<feature type="transmembrane region" description="Helical" evidence="7">
    <location>
        <begin position="524"/>
        <end position="545"/>
    </location>
</feature>
<comment type="similarity">
    <text evidence="2 6">Belongs to the sodium:solute symporter (SSF) (TC 2.A.21) family.</text>
</comment>
<dbReference type="GO" id="GO:0005412">
    <property type="term" value="F:D-glucose:sodium symporter activity"/>
    <property type="evidence" value="ECO:0007669"/>
    <property type="project" value="TreeGrafter"/>
</dbReference>
<dbReference type="PANTHER" id="PTHR11819:SF195">
    <property type="entry name" value="SODIUM_GLUCOSE COTRANSPORTER 4"/>
    <property type="match status" value="1"/>
</dbReference>
<feature type="transmembrane region" description="Helical" evidence="7">
    <location>
        <begin position="6"/>
        <end position="26"/>
    </location>
</feature>
<dbReference type="Pfam" id="PF00474">
    <property type="entry name" value="SSF"/>
    <property type="match status" value="1"/>
</dbReference>
<keyword evidence="3 7" id="KW-0812">Transmembrane</keyword>
<dbReference type="NCBIfam" id="NF007790">
    <property type="entry name" value="PRK10484.1"/>
    <property type="match status" value="1"/>
</dbReference>
<dbReference type="GO" id="GO:0005886">
    <property type="term" value="C:plasma membrane"/>
    <property type="evidence" value="ECO:0007669"/>
    <property type="project" value="TreeGrafter"/>
</dbReference>
<evidence type="ECO:0000313" key="8">
    <source>
        <dbReference type="EMBL" id="SFN79743.1"/>
    </source>
</evidence>
<evidence type="ECO:0000256" key="1">
    <source>
        <dbReference type="ARBA" id="ARBA00004141"/>
    </source>
</evidence>
<feature type="transmembrane region" description="Helical" evidence="7">
    <location>
        <begin position="473"/>
        <end position="492"/>
    </location>
</feature>
<dbReference type="EMBL" id="FOVK01000005">
    <property type="protein sequence ID" value="SFN79743.1"/>
    <property type="molecule type" value="Genomic_DNA"/>
</dbReference>
<feature type="transmembrane region" description="Helical" evidence="7">
    <location>
        <begin position="247"/>
        <end position="266"/>
    </location>
</feature>
<feature type="transmembrane region" description="Helical" evidence="7">
    <location>
        <begin position="551"/>
        <end position="571"/>
    </location>
</feature>
<feature type="transmembrane region" description="Helical" evidence="7">
    <location>
        <begin position="121"/>
        <end position="143"/>
    </location>
</feature>
<accession>A0A1I5BYG4</accession>
<feature type="transmembrane region" description="Helical" evidence="7">
    <location>
        <begin position="163"/>
        <end position="182"/>
    </location>
</feature>
<feature type="transmembrane region" description="Helical" evidence="7">
    <location>
        <begin position="287"/>
        <end position="312"/>
    </location>
</feature>
<feature type="transmembrane region" description="Helical" evidence="7">
    <location>
        <begin position="78"/>
        <end position="100"/>
    </location>
</feature>
<evidence type="ECO:0000256" key="4">
    <source>
        <dbReference type="ARBA" id="ARBA00022989"/>
    </source>
</evidence>
<feature type="transmembrane region" description="Helical" evidence="7">
    <location>
        <begin position="332"/>
        <end position="353"/>
    </location>
</feature>
<feature type="transmembrane region" description="Helical" evidence="7">
    <location>
        <begin position="38"/>
        <end position="58"/>
    </location>
</feature>
<organism evidence="8 9">
    <name type="scientific">Proteiniclasticum ruminis</name>
    <dbReference type="NCBI Taxonomy" id="398199"/>
    <lineage>
        <taxon>Bacteria</taxon>
        <taxon>Bacillati</taxon>
        <taxon>Bacillota</taxon>
        <taxon>Clostridia</taxon>
        <taxon>Eubacteriales</taxon>
        <taxon>Clostridiaceae</taxon>
        <taxon>Proteiniclasticum</taxon>
    </lineage>
</organism>
<sequence length="593" mass="65048">MNHLFFTLLTFVLFTALVGIVSSKLVTKDDQTTSKGYFLAGNGLSGIFIAGSMMLTNLSAENLVGLSGQSYGFNMSGMAWESTAVVATIVMAFLFLPIYLKKGYTTLPEFMEDRYGTWVRRAVSLLFLIGYLVVGIPVTLYAGAIGFNQIFNLPEIFGISSQMSLTIIIVLVGIVGAAYAVFGGLKAVAVSDTINGILLVVGGVLIPVFGFIVLGQTQGGGFFAGIAEVLNNAPEKFNAIGSQSDPVPFATIFTGMVLANLFYWGTNQVLIQRTLGAKNLKEGQKGVLLSGFLKMLVPLIMVIPGVIASRLIPGLEQNDFAYPSLVAKVLPWPLVGLFCAALFGAIVSTYNSFLNSASTIFMLDFYKPIINPKISDRDLVKKAKFYGTLFAVFAICFTPFLQVLSTGLYNFGRSFTGFYNIPIITLVLIGMFTRFGSVKGAKIAIGWHIFFYSGYKFWFKLIDSPITEGILKINFIHTYAISFIIMIFILVVTTNKEEAAVFQNEVKRDDNYDMTPWMHKNETAIWLISFLIYNYIIFSPLGIATENRNNTFIFGVTVALVLETVGLLLYAKKKRKNASLTTETSNTEAKKAI</sequence>
<dbReference type="PANTHER" id="PTHR11819">
    <property type="entry name" value="SOLUTE CARRIER FAMILY 5"/>
    <property type="match status" value="1"/>
</dbReference>
<protein>
    <submittedName>
        <fullName evidence="8">Solute:Na+ symporter, SSS family</fullName>
    </submittedName>
</protein>
<feature type="transmembrane region" description="Helical" evidence="7">
    <location>
        <begin position="443"/>
        <end position="461"/>
    </location>
</feature>
<evidence type="ECO:0000256" key="6">
    <source>
        <dbReference type="RuleBase" id="RU362091"/>
    </source>
</evidence>
<comment type="subcellular location">
    <subcellularLocation>
        <location evidence="1">Membrane</location>
        <topology evidence="1">Multi-pass membrane protein</topology>
    </subcellularLocation>
</comment>
<dbReference type="CDD" id="cd10328">
    <property type="entry name" value="SLC5sbd_YidK"/>
    <property type="match status" value="1"/>
</dbReference>
<name>A0A1I5BYG4_9CLOT</name>
<dbReference type="NCBIfam" id="TIGR00813">
    <property type="entry name" value="sss"/>
    <property type="match status" value="1"/>
</dbReference>
<keyword evidence="4 7" id="KW-1133">Transmembrane helix</keyword>
<gene>
    <name evidence="8" type="ORF">SAMN04488695_105123</name>
</gene>
<keyword evidence="5 7" id="KW-0472">Membrane</keyword>
<feature type="transmembrane region" description="Helical" evidence="7">
    <location>
        <begin position="194"/>
        <end position="214"/>
    </location>
</feature>
<dbReference type="Gene3D" id="1.20.1730.10">
    <property type="entry name" value="Sodium/glucose cotransporter"/>
    <property type="match status" value="1"/>
</dbReference>
<dbReference type="Proteomes" id="UP000181899">
    <property type="component" value="Unassembled WGS sequence"/>
</dbReference>
<dbReference type="AlphaFoldDB" id="A0A1I5BYG4"/>
<proteinExistence type="inferred from homology"/>
<evidence type="ECO:0000256" key="3">
    <source>
        <dbReference type="ARBA" id="ARBA00022692"/>
    </source>
</evidence>
<evidence type="ECO:0000256" key="7">
    <source>
        <dbReference type="SAM" id="Phobius"/>
    </source>
</evidence>
<evidence type="ECO:0000313" key="9">
    <source>
        <dbReference type="Proteomes" id="UP000181899"/>
    </source>
</evidence>
<feature type="transmembrane region" description="Helical" evidence="7">
    <location>
        <begin position="417"/>
        <end position="436"/>
    </location>
</feature>
<dbReference type="PROSITE" id="PS50283">
    <property type="entry name" value="NA_SOLUT_SYMP_3"/>
    <property type="match status" value="1"/>
</dbReference>
<keyword evidence="9" id="KW-1185">Reference proteome</keyword>
<dbReference type="RefSeq" id="WP_074912079.1">
    <property type="nucleotide sequence ID" value="NZ_FOVK01000005.1"/>
</dbReference>
<reference evidence="8 9" key="1">
    <citation type="submission" date="2016-10" db="EMBL/GenBank/DDBJ databases">
        <authorList>
            <person name="de Groot N.N."/>
        </authorList>
    </citation>
    <scope>NUCLEOTIDE SEQUENCE [LARGE SCALE GENOMIC DNA]</scope>
    <source>
        <strain evidence="8 9">ML2</strain>
    </source>
</reference>
<evidence type="ECO:0000256" key="5">
    <source>
        <dbReference type="ARBA" id="ARBA00023136"/>
    </source>
</evidence>
<feature type="transmembrane region" description="Helical" evidence="7">
    <location>
        <begin position="385"/>
        <end position="405"/>
    </location>
</feature>